<evidence type="ECO:0000259" key="4">
    <source>
        <dbReference type="Pfam" id="PF18915"/>
    </source>
</evidence>
<accession>A0A2M6WBM6</accession>
<reference evidence="6" key="1">
    <citation type="submission" date="2017-09" db="EMBL/GenBank/DDBJ databases">
        <title>Depth-based differentiation of microbial function through sediment-hosted aquifers and enrichment of novel symbionts in the deep terrestrial subsurface.</title>
        <authorList>
            <person name="Probst A.J."/>
            <person name="Ladd B."/>
            <person name="Jarett J.K."/>
            <person name="Geller-Mcgrath D.E."/>
            <person name="Sieber C.M.K."/>
            <person name="Emerson J.B."/>
            <person name="Anantharaman K."/>
            <person name="Thomas B.C."/>
            <person name="Malmstrom R."/>
            <person name="Stieglmeier M."/>
            <person name="Klingl A."/>
            <person name="Woyke T."/>
            <person name="Ryan C.M."/>
            <person name="Banfield J.F."/>
        </authorList>
    </citation>
    <scope>NUCLEOTIDE SEQUENCE [LARGE SCALE GENOMIC DNA]</scope>
</reference>
<keyword evidence="1" id="KW-0175">Coiled coil</keyword>
<feature type="coiled-coil region" evidence="1">
    <location>
        <begin position="370"/>
        <end position="397"/>
    </location>
</feature>
<feature type="compositionally biased region" description="Basic and acidic residues" evidence="2">
    <location>
        <begin position="504"/>
        <end position="518"/>
    </location>
</feature>
<dbReference type="Proteomes" id="UP000230543">
    <property type="component" value="Unassembled WGS sequence"/>
</dbReference>
<proteinExistence type="predicted"/>
<feature type="domain" description="DUF5667" evidence="4">
    <location>
        <begin position="54"/>
        <end position="141"/>
    </location>
</feature>
<dbReference type="EMBL" id="PFBO01000124">
    <property type="protein sequence ID" value="PIT90192.1"/>
    <property type="molecule type" value="Genomic_DNA"/>
</dbReference>
<evidence type="ECO:0000256" key="3">
    <source>
        <dbReference type="SAM" id="SignalP"/>
    </source>
</evidence>
<sequence>MSKILISIMVLVFGLALLLPAAIAQDDSQVILEEITAEDLGLTEEPTVLPTSPVGYFFKNIGRSLQTAFTFNSVKKAELQLKQANERILEAKIVAEREGDNAKTQEVVAKALEKIESLKDKVSQRIEKIQENDSQSADRLLDLVTDREVKHQQLIDNITVKMENLSEERKVRIEEVKERTLEKYSNLLERVDVDGEKIRERLEKVLDRNQDKIDNLKAIPVLERLTDKIQSADIKESLTEAKVNITDRVIEFIQVDPNFEKNDDFEQKLRSMQSVSDQDEGYNLRALNLVKERLEEKVQTAPALRAINTNIERLKEERLQYFKGKLEEAGSDDDRAELLKPLEEGEVGSVEVLEEIRARVQDSNLVEDLKERQEVQIRKLNDRVENLQDGAKAETLRQMIEAKPEVKRVINKESQILDRLKEKAAEGSAVNSSRQEVSPVRPVEKRPEDSSVVDRPASQQTRDQNQRTEKNQIRDELKEELRRDQEIEVRRENMETNAEVVRPLSDRDQNLDRQRLEN</sequence>
<evidence type="ECO:0000256" key="1">
    <source>
        <dbReference type="SAM" id="Coils"/>
    </source>
</evidence>
<feature type="coiled-coil region" evidence="1">
    <location>
        <begin position="74"/>
        <end position="132"/>
    </location>
</feature>
<feature type="region of interest" description="Disordered" evidence="2">
    <location>
        <begin position="421"/>
        <end position="518"/>
    </location>
</feature>
<dbReference type="InterPro" id="IPR043725">
    <property type="entry name" value="DUF5667"/>
</dbReference>
<dbReference type="AlphaFoldDB" id="A0A2M6WBM6"/>
<protein>
    <recommendedName>
        <fullName evidence="4">DUF5667 domain-containing protein</fullName>
    </recommendedName>
</protein>
<feature type="chain" id="PRO_5014753447" description="DUF5667 domain-containing protein" evidence="3">
    <location>
        <begin position="25"/>
        <end position="518"/>
    </location>
</feature>
<evidence type="ECO:0000313" key="6">
    <source>
        <dbReference type="Proteomes" id="UP000230543"/>
    </source>
</evidence>
<keyword evidence="3" id="KW-0732">Signal</keyword>
<organism evidence="5 6">
    <name type="scientific">Candidatus Komeilibacteria bacterium CG10_big_fil_rev_8_21_14_0_10_41_13</name>
    <dbReference type="NCBI Taxonomy" id="1974476"/>
    <lineage>
        <taxon>Bacteria</taxon>
        <taxon>Candidatus Komeiliibacteriota</taxon>
    </lineage>
</organism>
<feature type="compositionally biased region" description="Basic and acidic residues" evidence="2">
    <location>
        <begin position="464"/>
        <end position="494"/>
    </location>
</feature>
<evidence type="ECO:0000313" key="5">
    <source>
        <dbReference type="EMBL" id="PIT90192.1"/>
    </source>
</evidence>
<comment type="caution">
    <text evidence="5">The sequence shown here is derived from an EMBL/GenBank/DDBJ whole genome shotgun (WGS) entry which is preliminary data.</text>
</comment>
<feature type="signal peptide" evidence="3">
    <location>
        <begin position="1"/>
        <end position="24"/>
    </location>
</feature>
<dbReference type="Pfam" id="PF18915">
    <property type="entry name" value="DUF5667"/>
    <property type="match status" value="1"/>
</dbReference>
<evidence type="ECO:0000256" key="2">
    <source>
        <dbReference type="SAM" id="MobiDB-lite"/>
    </source>
</evidence>
<name>A0A2M6WBM6_9BACT</name>
<gene>
    <name evidence="5" type="ORF">COU22_03535</name>
</gene>